<gene>
    <name evidence="1" type="ordered locus">VIT_15s0024g01190</name>
</gene>
<dbReference type="EMBL" id="FN596748">
    <property type="protein sequence ID" value="CCB62157.1"/>
    <property type="molecule type" value="Genomic_DNA"/>
</dbReference>
<sequence>MRQGGGCLGSRRGGQSGGWFFGGDRAEAGFLGGQSGRKGEKKKGTGAEWRIFQLKKKGKPSGYPRNSRLEEITLGMTTGLLICLVRSAPYKHALF</sequence>
<accession>F6I5D9</accession>
<protein>
    <submittedName>
        <fullName evidence="1">Uncharacterized protein</fullName>
    </submittedName>
</protein>
<dbReference type="PaxDb" id="29760-VIT_15s0024g01190.t01"/>
<dbReference type="STRING" id="29760.F6I5D9"/>
<evidence type="ECO:0000313" key="2">
    <source>
        <dbReference type="Proteomes" id="UP000009183"/>
    </source>
</evidence>
<evidence type="ECO:0000313" key="1">
    <source>
        <dbReference type="EMBL" id="CCB62157.1"/>
    </source>
</evidence>
<keyword evidence="2" id="KW-1185">Reference proteome</keyword>
<dbReference type="AlphaFoldDB" id="F6I5D9"/>
<name>F6I5D9_VITVI</name>
<proteinExistence type="predicted"/>
<dbReference type="Proteomes" id="UP000009183">
    <property type="component" value="Chromosome 15"/>
</dbReference>
<organism evidence="1 2">
    <name type="scientific">Vitis vinifera</name>
    <name type="common">Grape</name>
    <dbReference type="NCBI Taxonomy" id="29760"/>
    <lineage>
        <taxon>Eukaryota</taxon>
        <taxon>Viridiplantae</taxon>
        <taxon>Streptophyta</taxon>
        <taxon>Embryophyta</taxon>
        <taxon>Tracheophyta</taxon>
        <taxon>Spermatophyta</taxon>
        <taxon>Magnoliopsida</taxon>
        <taxon>eudicotyledons</taxon>
        <taxon>Gunneridae</taxon>
        <taxon>Pentapetalae</taxon>
        <taxon>rosids</taxon>
        <taxon>Vitales</taxon>
        <taxon>Vitaceae</taxon>
        <taxon>Viteae</taxon>
        <taxon>Vitis</taxon>
    </lineage>
</organism>
<dbReference type="HOGENOM" id="CLU_2377039_0_0_1"/>
<reference evidence="2" key="1">
    <citation type="journal article" date="2007" name="Nature">
        <title>The grapevine genome sequence suggests ancestral hexaploidization in major angiosperm phyla.</title>
        <authorList>
            <consortium name="The French-Italian Public Consortium for Grapevine Genome Characterization."/>
            <person name="Jaillon O."/>
            <person name="Aury J.-M."/>
            <person name="Noel B."/>
            <person name="Policriti A."/>
            <person name="Clepet C."/>
            <person name="Casagrande A."/>
            <person name="Choisne N."/>
            <person name="Aubourg S."/>
            <person name="Vitulo N."/>
            <person name="Jubin C."/>
            <person name="Vezzi A."/>
            <person name="Legeai F."/>
            <person name="Hugueney P."/>
            <person name="Dasilva C."/>
            <person name="Horner D."/>
            <person name="Mica E."/>
            <person name="Jublot D."/>
            <person name="Poulain J."/>
            <person name="Bruyere C."/>
            <person name="Billault A."/>
            <person name="Segurens B."/>
            <person name="Gouyvenoux M."/>
            <person name="Ugarte E."/>
            <person name="Cattonaro F."/>
            <person name="Anthouard V."/>
            <person name="Vico V."/>
            <person name="Del Fabbro C."/>
            <person name="Alaux M."/>
            <person name="Di Gaspero G."/>
            <person name="Dumas V."/>
            <person name="Felice N."/>
            <person name="Paillard S."/>
            <person name="Juman I."/>
            <person name="Moroldo M."/>
            <person name="Scalabrin S."/>
            <person name="Canaguier A."/>
            <person name="Le Clainche I."/>
            <person name="Malacrida G."/>
            <person name="Durand E."/>
            <person name="Pesole G."/>
            <person name="Laucou V."/>
            <person name="Chatelet P."/>
            <person name="Merdinoglu D."/>
            <person name="Delledonne M."/>
            <person name="Pezzotti M."/>
            <person name="Lecharny A."/>
            <person name="Scarpelli C."/>
            <person name="Artiguenave F."/>
            <person name="Pe M.E."/>
            <person name="Valle G."/>
            <person name="Morgante M."/>
            <person name="Caboche M."/>
            <person name="Adam-Blondon A.-F."/>
            <person name="Weissenbach J."/>
            <person name="Quetier F."/>
            <person name="Wincker P."/>
        </authorList>
    </citation>
    <scope>NUCLEOTIDE SEQUENCE [LARGE SCALE GENOMIC DNA]</scope>
    <source>
        <strain evidence="2">cv. Pinot noir / PN40024</strain>
    </source>
</reference>
<dbReference type="InParanoid" id="F6I5D9"/>